<dbReference type="GO" id="GO:0003924">
    <property type="term" value="F:GTPase activity"/>
    <property type="evidence" value="ECO:0007669"/>
    <property type="project" value="UniProtKB-UniRule"/>
</dbReference>
<dbReference type="EMBL" id="WVUD01000013">
    <property type="protein sequence ID" value="MYL83330.1"/>
    <property type="molecule type" value="Genomic_DNA"/>
</dbReference>
<dbReference type="CDD" id="cd01854">
    <property type="entry name" value="YjeQ_EngC"/>
    <property type="match status" value="1"/>
</dbReference>
<evidence type="ECO:0000256" key="3">
    <source>
        <dbReference type="ARBA" id="ARBA00022723"/>
    </source>
</evidence>
<evidence type="ECO:0000259" key="12">
    <source>
        <dbReference type="PROSITE" id="PS51721"/>
    </source>
</evidence>
<dbReference type="OrthoDB" id="9809485at2"/>
<dbReference type="EC" id="3.6.1.-" evidence="10"/>
<keyword evidence="6 10" id="KW-0378">Hydrolase</keyword>
<accession>A0A7C9MFB6</accession>
<comment type="cofactor">
    <cofactor evidence="10">
        <name>Zn(2+)</name>
        <dbReference type="ChEBI" id="CHEBI:29105"/>
    </cofactor>
    <text evidence="10">Binds 1 zinc ion per subunit.</text>
</comment>
<reference evidence="13 14" key="1">
    <citation type="submission" date="2020-01" db="EMBL/GenBank/DDBJ databases">
        <title>Genome sequence of Desulfovibrio aerotolerans DSM 16695(T).</title>
        <authorList>
            <person name="Karnachuk O."/>
            <person name="Avakyan M."/>
            <person name="Mardanov A."/>
            <person name="Kadnikov V."/>
            <person name="Ravin N."/>
        </authorList>
    </citation>
    <scope>NUCLEOTIDE SEQUENCE [LARGE SCALE GENOMIC DNA]</scope>
    <source>
        <strain evidence="13 14">DSM 16695</strain>
    </source>
</reference>
<keyword evidence="14" id="KW-1185">Reference proteome</keyword>
<dbReference type="InterPro" id="IPR030378">
    <property type="entry name" value="G_CP_dom"/>
</dbReference>
<dbReference type="PANTHER" id="PTHR32120">
    <property type="entry name" value="SMALL RIBOSOMAL SUBUNIT BIOGENESIS GTPASE RSGA"/>
    <property type="match status" value="1"/>
</dbReference>
<dbReference type="PROSITE" id="PS50936">
    <property type="entry name" value="ENGC_GTPASE"/>
    <property type="match status" value="1"/>
</dbReference>
<keyword evidence="5 10" id="KW-0547">Nucleotide-binding</keyword>
<dbReference type="AlphaFoldDB" id="A0A7C9MFB6"/>
<dbReference type="NCBIfam" id="TIGR00157">
    <property type="entry name" value="ribosome small subunit-dependent GTPase A"/>
    <property type="match status" value="1"/>
</dbReference>
<protein>
    <recommendedName>
        <fullName evidence="10">Small ribosomal subunit biogenesis GTPase RsgA</fullName>
        <ecNumber evidence="10">3.6.1.-</ecNumber>
    </recommendedName>
</protein>
<dbReference type="InterPro" id="IPR004881">
    <property type="entry name" value="Ribosome_biogen_GTPase_RsgA"/>
</dbReference>
<keyword evidence="7 10" id="KW-0862">Zinc</keyword>
<evidence type="ECO:0000259" key="11">
    <source>
        <dbReference type="PROSITE" id="PS50936"/>
    </source>
</evidence>
<evidence type="ECO:0000256" key="10">
    <source>
        <dbReference type="HAMAP-Rule" id="MF_01820"/>
    </source>
</evidence>
<evidence type="ECO:0000256" key="1">
    <source>
        <dbReference type="ARBA" id="ARBA00022490"/>
    </source>
</evidence>
<dbReference type="Gene3D" id="1.10.40.50">
    <property type="entry name" value="Probable gtpase engc, domain 3"/>
    <property type="match status" value="1"/>
</dbReference>
<dbReference type="RefSeq" id="WP_160960515.1">
    <property type="nucleotide sequence ID" value="NZ_WVUD01000013.1"/>
</dbReference>
<organism evidence="13 14">
    <name type="scientific">Solidesulfovibrio aerotolerans</name>
    <dbReference type="NCBI Taxonomy" id="295255"/>
    <lineage>
        <taxon>Bacteria</taxon>
        <taxon>Pseudomonadati</taxon>
        <taxon>Thermodesulfobacteriota</taxon>
        <taxon>Desulfovibrionia</taxon>
        <taxon>Desulfovibrionales</taxon>
        <taxon>Desulfovibrionaceae</taxon>
        <taxon>Solidesulfovibrio</taxon>
    </lineage>
</organism>
<dbReference type="HAMAP" id="MF_01820">
    <property type="entry name" value="GTPase_RsgA"/>
    <property type="match status" value="1"/>
</dbReference>
<keyword evidence="9 10" id="KW-0342">GTP-binding</keyword>
<sequence length="351" mass="37833">MELHNLGFDHWFERQLPTSLQKGCGVARVCAVDRGIYRVRNGSGEIPAELAGRLAYTLKSPDELPCAGDWVIVSYYNDDAAALIQQVLPRKSFLRRRSPGDSRAIQMIAANIDTAFLVQSCHFDFNPNRLDRYLAMAADGGVTPVVVLTKTDLIDREDLEQKIALVAAMTTAEVIALSTVTGTGWEALGPHLVAGQTACLLGSSGVGKTTLINRLVGRKAFETRAVSGTGEGTHTTTRRQLVVCSQGALVIDTPGMRELGLADAGEGIEAGFEDIAALAARCRYADCSHGGEPGCAVAAALQNGELAAQRYANYCKLKKESAYYALSSLDKRKKDKAFGRLVKAVKKRKDR</sequence>
<evidence type="ECO:0000256" key="9">
    <source>
        <dbReference type="ARBA" id="ARBA00023134"/>
    </source>
</evidence>
<proteinExistence type="inferred from homology"/>
<comment type="function">
    <text evidence="10">One of several proteins that assist in the late maturation steps of the functional core of the 30S ribosomal subunit. Helps release RbfA from mature subunits. May play a role in the assembly of ribosomal proteins into the subunit. Circularly permuted GTPase that catalyzes slow GTP hydrolysis, GTPase activity is stimulated by the 30S ribosomal subunit.</text>
</comment>
<dbReference type="PANTHER" id="PTHR32120:SF10">
    <property type="entry name" value="SMALL RIBOSOMAL SUBUNIT BIOGENESIS GTPASE RSGA"/>
    <property type="match status" value="1"/>
</dbReference>
<feature type="binding site" evidence="10">
    <location>
        <begin position="202"/>
        <end position="210"/>
    </location>
    <ligand>
        <name>GTP</name>
        <dbReference type="ChEBI" id="CHEBI:37565"/>
    </ligand>
</feature>
<feature type="binding site" evidence="10">
    <location>
        <position position="289"/>
    </location>
    <ligand>
        <name>Zn(2+)</name>
        <dbReference type="ChEBI" id="CHEBI:29105"/>
    </ligand>
</feature>
<keyword evidence="2 10" id="KW-0690">Ribosome biogenesis</keyword>
<dbReference type="InterPro" id="IPR010914">
    <property type="entry name" value="RsgA_GTPase_dom"/>
</dbReference>
<feature type="binding site" evidence="10">
    <location>
        <begin position="149"/>
        <end position="152"/>
    </location>
    <ligand>
        <name>GTP</name>
        <dbReference type="ChEBI" id="CHEBI:37565"/>
    </ligand>
</feature>
<gene>
    <name evidence="10 13" type="primary">rsgA</name>
    <name evidence="13" type="ORF">GTA51_09345</name>
</gene>
<keyword evidence="8 10" id="KW-0694">RNA-binding</keyword>
<feature type="domain" description="CP-type G" evidence="12">
    <location>
        <begin position="102"/>
        <end position="259"/>
    </location>
</feature>
<dbReference type="PROSITE" id="PS51721">
    <property type="entry name" value="G_CP"/>
    <property type="match status" value="1"/>
</dbReference>
<keyword evidence="1 10" id="KW-0963">Cytoplasm</keyword>
<feature type="binding site" evidence="10">
    <location>
        <position position="287"/>
    </location>
    <ligand>
        <name>Zn(2+)</name>
        <dbReference type="ChEBI" id="CHEBI:29105"/>
    </ligand>
</feature>
<evidence type="ECO:0000256" key="2">
    <source>
        <dbReference type="ARBA" id="ARBA00022517"/>
    </source>
</evidence>
<evidence type="ECO:0000313" key="13">
    <source>
        <dbReference type="EMBL" id="MYL83330.1"/>
    </source>
</evidence>
<evidence type="ECO:0000313" key="14">
    <source>
        <dbReference type="Proteomes" id="UP000482487"/>
    </source>
</evidence>
<comment type="subunit">
    <text evidence="10">Monomer. Associates with 30S ribosomal subunit, binds 16S rRNA.</text>
</comment>
<evidence type="ECO:0000256" key="4">
    <source>
        <dbReference type="ARBA" id="ARBA00022730"/>
    </source>
</evidence>
<name>A0A7C9MFB6_9BACT</name>
<dbReference type="GO" id="GO:0005737">
    <property type="term" value="C:cytoplasm"/>
    <property type="evidence" value="ECO:0007669"/>
    <property type="project" value="UniProtKB-SubCell"/>
</dbReference>
<feature type="binding site" evidence="10">
    <location>
        <position position="282"/>
    </location>
    <ligand>
        <name>Zn(2+)</name>
        <dbReference type="ChEBI" id="CHEBI:29105"/>
    </ligand>
</feature>
<dbReference type="GO" id="GO:0019843">
    <property type="term" value="F:rRNA binding"/>
    <property type="evidence" value="ECO:0007669"/>
    <property type="project" value="UniProtKB-KW"/>
</dbReference>
<feature type="binding site" evidence="10">
    <location>
        <position position="295"/>
    </location>
    <ligand>
        <name>Zn(2+)</name>
        <dbReference type="ChEBI" id="CHEBI:29105"/>
    </ligand>
</feature>
<dbReference type="Pfam" id="PF03193">
    <property type="entry name" value="RsgA_GTPase"/>
    <property type="match status" value="1"/>
</dbReference>
<dbReference type="SUPFAM" id="SSF52540">
    <property type="entry name" value="P-loop containing nucleoside triphosphate hydrolases"/>
    <property type="match status" value="1"/>
</dbReference>
<keyword evidence="3 10" id="KW-0479">Metal-binding</keyword>
<evidence type="ECO:0000256" key="6">
    <source>
        <dbReference type="ARBA" id="ARBA00022801"/>
    </source>
</evidence>
<dbReference type="GO" id="GO:0005525">
    <property type="term" value="F:GTP binding"/>
    <property type="evidence" value="ECO:0007669"/>
    <property type="project" value="UniProtKB-UniRule"/>
</dbReference>
<comment type="similarity">
    <text evidence="10">Belongs to the TRAFAC class YlqF/YawG GTPase family. RsgA subfamily.</text>
</comment>
<dbReference type="Proteomes" id="UP000482487">
    <property type="component" value="Unassembled WGS sequence"/>
</dbReference>
<dbReference type="InterPro" id="IPR027417">
    <property type="entry name" value="P-loop_NTPase"/>
</dbReference>
<comment type="caution">
    <text evidence="13">The sequence shown here is derived from an EMBL/GenBank/DDBJ whole genome shotgun (WGS) entry which is preliminary data.</text>
</comment>
<feature type="domain" description="EngC GTPase" evidence="11">
    <location>
        <begin position="110"/>
        <end position="257"/>
    </location>
</feature>
<keyword evidence="4 10" id="KW-0699">rRNA-binding</keyword>
<comment type="subcellular location">
    <subcellularLocation>
        <location evidence="10">Cytoplasm</location>
    </subcellularLocation>
</comment>
<evidence type="ECO:0000256" key="7">
    <source>
        <dbReference type="ARBA" id="ARBA00022833"/>
    </source>
</evidence>
<dbReference type="GO" id="GO:0046872">
    <property type="term" value="F:metal ion binding"/>
    <property type="evidence" value="ECO:0007669"/>
    <property type="project" value="UniProtKB-KW"/>
</dbReference>
<dbReference type="GO" id="GO:0042274">
    <property type="term" value="P:ribosomal small subunit biogenesis"/>
    <property type="evidence" value="ECO:0007669"/>
    <property type="project" value="UniProtKB-UniRule"/>
</dbReference>
<evidence type="ECO:0000256" key="5">
    <source>
        <dbReference type="ARBA" id="ARBA00022741"/>
    </source>
</evidence>
<dbReference type="Gene3D" id="3.40.50.300">
    <property type="entry name" value="P-loop containing nucleotide triphosphate hydrolases"/>
    <property type="match status" value="1"/>
</dbReference>
<evidence type="ECO:0000256" key="8">
    <source>
        <dbReference type="ARBA" id="ARBA00022884"/>
    </source>
</evidence>